<dbReference type="PANTHER" id="PTHR34107">
    <property type="entry name" value="SLL0198 PROTEIN-RELATED"/>
    <property type="match status" value="1"/>
</dbReference>
<gene>
    <name evidence="2" type="ORF">EHT87_07265</name>
</gene>
<dbReference type="EMBL" id="RQJP01000001">
    <property type="protein sequence ID" value="RRB18064.1"/>
    <property type="molecule type" value="Genomic_DNA"/>
</dbReference>
<evidence type="ECO:0000313" key="3">
    <source>
        <dbReference type="Proteomes" id="UP000274271"/>
    </source>
</evidence>
<keyword evidence="3" id="KW-1185">Reference proteome</keyword>
<dbReference type="CDD" id="cd06260">
    <property type="entry name" value="DUF820-like"/>
    <property type="match status" value="1"/>
</dbReference>
<dbReference type="SUPFAM" id="SSF52980">
    <property type="entry name" value="Restriction endonuclease-like"/>
    <property type="match status" value="1"/>
</dbReference>
<organism evidence="2 3">
    <name type="scientific">Larkinella knui</name>
    <dbReference type="NCBI Taxonomy" id="2025310"/>
    <lineage>
        <taxon>Bacteria</taxon>
        <taxon>Pseudomonadati</taxon>
        <taxon>Bacteroidota</taxon>
        <taxon>Cytophagia</taxon>
        <taxon>Cytophagales</taxon>
        <taxon>Spirosomataceae</taxon>
        <taxon>Larkinella</taxon>
    </lineage>
</organism>
<dbReference type="InterPro" id="IPR008538">
    <property type="entry name" value="Uma2"/>
</dbReference>
<sequence length="193" mass="22250">METIEVPNEAKKWLPVYAGQSMSKTDFLNWKPDDGFVYEWSNGVLEPTYGMKQDELYIIQRITRRFTGTVAYEQFSELVSEINCWVTDEQMRRPDLSLYTAEQIRETAAGKNVIPAFVIEIISEYDDIRKVERKLIEYFKAGVQVVWRIIPDIRTVSVYTSPKTVVICTEDDLISAAPVVPDLTLTVNELLKI</sequence>
<dbReference type="RefSeq" id="WP_124905285.1">
    <property type="nucleotide sequence ID" value="NZ_RQJP01000001.1"/>
</dbReference>
<dbReference type="InterPro" id="IPR012296">
    <property type="entry name" value="Nuclease_put_TT1808"/>
</dbReference>
<evidence type="ECO:0000259" key="1">
    <source>
        <dbReference type="Pfam" id="PF05685"/>
    </source>
</evidence>
<dbReference type="Pfam" id="PF05685">
    <property type="entry name" value="Uma2"/>
    <property type="match status" value="1"/>
</dbReference>
<protein>
    <submittedName>
        <fullName evidence="2">Uma2 family endonuclease</fullName>
    </submittedName>
</protein>
<dbReference type="Gene3D" id="3.90.1570.10">
    <property type="entry name" value="tt1808, chain A"/>
    <property type="match status" value="1"/>
</dbReference>
<keyword evidence="2" id="KW-0255">Endonuclease</keyword>
<dbReference type="GO" id="GO:0004519">
    <property type="term" value="F:endonuclease activity"/>
    <property type="evidence" value="ECO:0007669"/>
    <property type="project" value="UniProtKB-KW"/>
</dbReference>
<dbReference type="Proteomes" id="UP000274271">
    <property type="component" value="Unassembled WGS sequence"/>
</dbReference>
<keyword evidence="2" id="KW-0540">Nuclease</keyword>
<evidence type="ECO:0000313" key="2">
    <source>
        <dbReference type="EMBL" id="RRB18064.1"/>
    </source>
</evidence>
<feature type="domain" description="Putative restriction endonuclease" evidence="1">
    <location>
        <begin position="26"/>
        <end position="187"/>
    </location>
</feature>
<proteinExistence type="predicted"/>
<keyword evidence="2" id="KW-0378">Hydrolase</keyword>
<dbReference type="PANTHER" id="PTHR34107:SF4">
    <property type="entry name" value="SLL1222 PROTEIN"/>
    <property type="match status" value="1"/>
</dbReference>
<comment type="caution">
    <text evidence="2">The sequence shown here is derived from an EMBL/GenBank/DDBJ whole genome shotgun (WGS) entry which is preliminary data.</text>
</comment>
<dbReference type="AlphaFoldDB" id="A0A3P1CYW1"/>
<dbReference type="InterPro" id="IPR011335">
    <property type="entry name" value="Restrct_endonuc-II-like"/>
</dbReference>
<accession>A0A3P1CYW1</accession>
<name>A0A3P1CYW1_9BACT</name>
<reference evidence="2 3" key="1">
    <citation type="submission" date="2018-11" db="EMBL/GenBank/DDBJ databases">
        <authorList>
            <person name="Zhou Z."/>
            <person name="Wang G."/>
        </authorList>
    </citation>
    <scope>NUCLEOTIDE SEQUENCE [LARGE SCALE GENOMIC DNA]</scope>
    <source>
        <strain evidence="2 3">KCTC42998</strain>
    </source>
</reference>
<dbReference type="OrthoDB" id="947485at2"/>